<dbReference type="SUPFAM" id="SSF50985">
    <property type="entry name" value="RCC1/BLIP-II"/>
    <property type="match status" value="1"/>
</dbReference>
<keyword evidence="3" id="KW-1185">Reference proteome</keyword>
<dbReference type="Pfam" id="PF00415">
    <property type="entry name" value="RCC1"/>
    <property type="match status" value="1"/>
</dbReference>
<evidence type="ECO:0000313" key="3">
    <source>
        <dbReference type="Proteomes" id="UP001305414"/>
    </source>
</evidence>
<gene>
    <name evidence="2" type="ORF">RRF57_013250</name>
</gene>
<dbReference type="InterPro" id="IPR000408">
    <property type="entry name" value="Reg_chr_condens"/>
</dbReference>
<accession>A0AAN7Z565</accession>
<dbReference type="PROSITE" id="PS50012">
    <property type="entry name" value="RCC1_3"/>
    <property type="match status" value="1"/>
</dbReference>
<dbReference type="EMBL" id="JAWHQM010000128">
    <property type="protein sequence ID" value="KAK5637535.1"/>
    <property type="molecule type" value="Genomic_DNA"/>
</dbReference>
<evidence type="ECO:0000256" key="1">
    <source>
        <dbReference type="PROSITE-ProRule" id="PRU00235"/>
    </source>
</evidence>
<dbReference type="AlphaFoldDB" id="A0AAN7Z565"/>
<comment type="caution">
    <text evidence="2">The sequence shown here is derived from an EMBL/GenBank/DDBJ whole genome shotgun (WGS) entry which is preliminary data.</text>
</comment>
<evidence type="ECO:0000313" key="2">
    <source>
        <dbReference type="EMBL" id="KAK5637535.1"/>
    </source>
</evidence>
<feature type="repeat" description="RCC1" evidence="1">
    <location>
        <begin position="3"/>
        <end position="56"/>
    </location>
</feature>
<dbReference type="Proteomes" id="UP001305414">
    <property type="component" value="Unassembled WGS sequence"/>
</dbReference>
<protein>
    <submittedName>
        <fullName evidence="2">Uncharacterized protein</fullName>
    </submittedName>
</protein>
<organism evidence="2 3">
    <name type="scientific">Xylaria bambusicola</name>
    <dbReference type="NCBI Taxonomy" id="326684"/>
    <lineage>
        <taxon>Eukaryota</taxon>
        <taxon>Fungi</taxon>
        <taxon>Dikarya</taxon>
        <taxon>Ascomycota</taxon>
        <taxon>Pezizomycotina</taxon>
        <taxon>Sordariomycetes</taxon>
        <taxon>Xylariomycetidae</taxon>
        <taxon>Xylariales</taxon>
        <taxon>Xylariaceae</taxon>
        <taxon>Xylaria</taxon>
    </lineage>
</organism>
<name>A0AAN7Z565_9PEZI</name>
<dbReference type="InterPro" id="IPR009091">
    <property type="entry name" value="RCC1/BLIP-II"/>
</dbReference>
<sequence>MPGRVYSWGFSANYQTGQGTTDDIEVPTVIDNSAIRDREIVWAGAGGQYSIVAAEHNSEKSPTINGVNGH</sequence>
<dbReference type="Gene3D" id="2.130.10.30">
    <property type="entry name" value="Regulator of chromosome condensation 1/beta-lactamase-inhibitor protein II"/>
    <property type="match status" value="1"/>
</dbReference>
<reference evidence="2 3" key="1">
    <citation type="submission" date="2023-10" db="EMBL/GenBank/DDBJ databases">
        <title>Draft genome sequence of Xylaria bambusicola isolate GMP-LS, the root and basal stem rot pathogen of sugarcane in Indonesia.</title>
        <authorList>
            <person name="Selvaraj P."/>
            <person name="Muralishankar V."/>
            <person name="Muruganantham S."/>
            <person name="Sp S."/>
            <person name="Haryani S."/>
            <person name="Lau K.J.X."/>
            <person name="Naqvi N.I."/>
        </authorList>
    </citation>
    <scope>NUCLEOTIDE SEQUENCE [LARGE SCALE GENOMIC DNA]</scope>
    <source>
        <strain evidence="2">GMP-LS</strain>
    </source>
</reference>
<proteinExistence type="predicted"/>